<reference evidence="2" key="1">
    <citation type="journal article" date="2024" name="Front. Bioeng. Biotechnol.">
        <title>Genome-scale model development and genomic sequencing of the oleaginous clade Lipomyces.</title>
        <authorList>
            <person name="Czajka J.J."/>
            <person name="Han Y."/>
            <person name="Kim J."/>
            <person name="Mondo S.J."/>
            <person name="Hofstad B.A."/>
            <person name="Robles A."/>
            <person name="Haridas S."/>
            <person name="Riley R."/>
            <person name="LaButti K."/>
            <person name="Pangilinan J."/>
            <person name="Andreopoulos W."/>
            <person name="Lipzen A."/>
            <person name="Yan J."/>
            <person name="Wang M."/>
            <person name="Ng V."/>
            <person name="Grigoriev I.V."/>
            <person name="Spatafora J.W."/>
            <person name="Magnuson J.K."/>
            <person name="Baker S.E."/>
            <person name="Pomraning K.R."/>
        </authorList>
    </citation>
    <scope>NUCLEOTIDE SEQUENCE [LARGE SCALE GENOMIC DNA]</scope>
    <source>
        <strain evidence="2">CBS 7786</strain>
    </source>
</reference>
<evidence type="ECO:0000313" key="1">
    <source>
        <dbReference type="EMBL" id="KAK9240854.1"/>
    </source>
</evidence>
<dbReference type="EMBL" id="MU971337">
    <property type="protein sequence ID" value="KAK9240854.1"/>
    <property type="molecule type" value="Genomic_DNA"/>
</dbReference>
<evidence type="ECO:0000313" key="2">
    <source>
        <dbReference type="Proteomes" id="UP001433508"/>
    </source>
</evidence>
<gene>
    <name evidence="1" type="ORF">V1525DRAFT_140574</name>
</gene>
<dbReference type="Proteomes" id="UP001433508">
    <property type="component" value="Unassembled WGS sequence"/>
</dbReference>
<comment type="caution">
    <text evidence="1">The sequence shown here is derived from an EMBL/GenBank/DDBJ whole genome shotgun (WGS) entry which is preliminary data.</text>
</comment>
<accession>A0ACC3TBQ5</accession>
<proteinExistence type="predicted"/>
<protein>
    <submittedName>
        <fullName evidence="1">PLC-like phosphodiesterase</fullName>
    </submittedName>
</protein>
<name>A0ACC3TBQ5_LIPKO</name>
<keyword evidence="2" id="KW-1185">Reference proteome</keyword>
<organism evidence="1 2">
    <name type="scientific">Lipomyces kononenkoae</name>
    <name type="common">Yeast</name>
    <dbReference type="NCBI Taxonomy" id="34357"/>
    <lineage>
        <taxon>Eukaryota</taxon>
        <taxon>Fungi</taxon>
        <taxon>Dikarya</taxon>
        <taxon>Ascomycota</taxon>
        <taxon>Saccharomycotina</taxon>
        <taxon>Lipomycetes</taxon>
        <taxon>Lipomycetales</taxon>
        <taxon>Lipomycetaceae</taxon>
        <taxon>Lipomyces</taxon>
    </lineage>
</organism>
<sequence>MSAGQNLAEWMSGLDDPVAISALSIPGTHNSAAHHISFPSVRCQRASIKRQLDNGIRFLDIRVSKPYSSFCIPTGNDLRVVHGAFPVALTHRVRLSRVLTVVFEFLAAHPRETIIISLKNEGPFSWATNELSTILWDGYIGPAKHKWFLEPRMPKLGEARGRAILFRRFGCAHDKRHTFGFPATAWRYNTTGDDTVNGQLLAIQDFCELPSPTAIREKTVYIQSHMIRAAEMSSTTLFVNFTTGANFWHPYCWPKDVARAIRSGINDALTKTKGRCGILIMDFPDNDNWVIVQTIIARNKNMKSANASDIK</sequence>